<dbReference type="InterPro" id="IPR027417">
    <property type="entry name" value="P-loop_NTPase"/>
</dbReference>
<name>E4KNI5_9LACT</name>
<comment type="cofactor">
    <cofactor evidence="8">
        <name>Mg(2+)</name>
        <dbReference type="ChEBI" id="CHEBI:18420"/>
    </cofactor>
</comment>
<evidence type="ECO:0000259" key="9">
    <source>
        <dbReference type="PROSITE" id="PS51705"/>
    </source>
</evidence>
<dbReference type="eggNOG" id="COG2262">
    <property type="taxonomic scope" value="Bacteria"/>
</dbReference>
<dbReference type="InterPro" id="IPR016496">
    <property type="entry name" value="GTPase_HflX"/>
</dbReference>
<feature type="binding site" evidence="8">
    <location>
        <position position="217"/>
    </location>
    <ligand>
        <name>Mg(2+)</name>
        <dbReference type="ChEBI" id="CHEBI:18420"/>
    </ligand>
</feature>
<dbReference type="InterPro" id="IPR042108">
    <property type="entry name" value="GTPase_HflX_N_sf"/>
</dbReference>
<dbReference type="Pfam" id="PF01926">
    <property type="entry name" value="MMR_HSR1"/>
    <property type="match status" value="1"/>
</dbReference>
<dbReference type="Pfam" id="PF16360">
    <property type="entry name" value="GTP-bdg_M"/>
    <property type="match status" value="1"/>
</dbReference>
<feature type="domain" description="Hflx-type G" evidence="9">
    <location>
        <begin position="204"/>
        <end position="362"/>
    </location>
</feature>
<dbReference type="GO" id="GO:0005525">
    <property type="term" value="F:GTP binding"/>
    <property type="evidence" value="ECO:0007669"/>
    <property type="project" value="UniProtKB-UniRule"/>
</dbReference>
<comment type="subcellular location">
    <subcellularLocation>
        <location evidence="6">Cytoplasm</location>
    </subcellularLocation>
    <text evidence="6">May associate with membranes.</text>
</comment>
<dbReference type="GO" id="GO:0043022">
    <property type="term" value="F:ribosome binding"/>
    <property type="evidence" value="ECO:0007669"/>
    <property type="project" value="TreeGrafter"/>
</dbReference>
<feature type="binding site" evidence="7">
    <location>
        <begin position="323"/>
        <end position="326"/>
    </location>
    <ligand>
        <name>GTP</name>
        <dbReference type="ChEBI" id="CHEBI:37565"/>
    </ligand>
</feature>
<comment type="similarity">
    <text evidence="6">Belongs to the TRAFAC class OBG-HflX-like GTPase superfamily. HflX GTPase family.</text>
</comment>
<dbReference type="Gene3D" id="3.40.50.11060">
    <property type="entry name" value="GTPase HflX, N-terminal domain"/>
    <property type="match status" value="1"/>
</dbReference>
<feature type="binding site" evidence="7">
    <location>
        <begin position="210"/>
        <end position="217"/>
    </location>
    <ligand>
        <name>GTP</name>
        <dbReference type="ChEBI" id="CHEBI:37565"/>
    </ligand>
</feature>
<keyword evidence="2 8" id="KW-0479">Metal-binding</keyword>
<evidence type="ECO:0000256" key="2">
    <source>
        <dbReference type="ARBA" id="ARBA00022723"/>
    </source>
</evidence>
<dbReference type="GO" id="GO:0046872">
    <property type="term" value="F:metal ion binding"/>
    <property type="evidence" value="ECO:0007669"/>
    <property type="project" value="UniProtKB-KW"/>
</dbReference>
<accession>E4KNI5</accession>
<feature type="binding site" evidence="7">
    <location>
        <begin position="257"/>
        <end position="260"/>
    </location>
    <ligand>
        <name>GTP</name>
        <dbReference type="ChEBI" id="CHEBI:37565"/>
    </ligand>
</feature>
<dbReference type="HAMAP" id="MF_00900">
    <property type="entry name" value="GTPase_HflX"/>
    <property type="match status" value="1"/>
</dbReference>
<feature type="binding site" evidence="7">
    <location>
        <begin position="235"/>
        <end position="239"/>
    </location>
    <ligand>
        <name>GTP</name>
        <dbReference type="ChEBI" id="CHEBI:37565"/>
    </ligand>
</feature>
<feature type="binding site" evidence="8">
    <location>
        <position position="237"/>
    </location>
    <ligand>
        <name>Mg(2+)</name>
        <dbReference type="ChEBI" id="CHEBI:18420"/>
    </ligand>
</feature>
<dbReference type="Proteomes" id="UP000005990">
    <property type="component" value="Unassembled WGS sequence"/>
</dbReference>
<dbReference type="NCBIfam" id="TIGR00231">
    <property type="entry name" value="small_GTP"/>
    <property type="match status" value="1"/>
</dbReference>
<dbReference type="PRINTS" id="PR00326">
    <property type="entry name" value="GTP1OBG"/>
</dbReference>
<keyword evidence="11" id="KW-1185">Reference proteome</keyword>
<evidence type="ECO:0000256" key="8">
    <source>
        <dbReference type="PIRSR" id="PIRSR006809-2"/>
    </source>
</evidence>
<gene>
    <name evidence="6 10" type="primary">hflX</name>
    <name evidence="10" type="ORF">HMPREF9257_0348</name>
</gene>
<dbReference type="Gene3D" id="3.40.50.300">
    <property type="entry name" value="P-loop containing nucleotide triphosphate hydrolases"/>
    <property type="match status" value="1"/>
</dbReference>
<reference evidence="10 11" key="1">
    <citation type="submission" date="2010-10" db="EMBL/GenBank/DDBJ databases">
        <authorList>
            <person name="Durkin A.S."/>
            <person name="Madupu R."/>
            <person name="Torralba M."/>
            <person name="Gillis M."/>
            <person name="Methe B."/>
            <person name="Sutton G."/>
            <person name="Nelson K.E."/>
        </authorList>
    </citation>
    <scope>NUCLEOTIDE SEQUENCE [LARGE SCALE GENOMIC DNA]</scope>
    <source>
        <strain evidence="10 11">ACS-139-V-Col8</strain>
    </source>
</reference>
<feature type="binding site" evidence="7">
    <location>
        <begin position="343"/>
        <end position="345"/>
    </location>
    <ligand>
        <name>GTP</name>
        <dbReference type="ChEBI" id="CHEBI:37565"/>
    </ligand>
</feature>
<dbReference type="Pfam" id="PF13167">
    <property type="entry name" value="GTP-bdg_N"/>
    <property type="match status" value="1"/>
</dbReference>
<proteinExistence type="inferred from homology"/>
<protein>
    <recommendedName>
        <fullName evidence="6">GTPase HflX</fullName>
    </recommendedName>
    <alternativeName>
        <fullName evidence="6">GTP-binding protein HflX</fullName>
    </alternativeName>
</protein>
<dbReference type="SUPFAM" id="SSF52540">
    <property type="entry name" value="P-loop containing nucleoside triphosphate hydrolases"/>
    <property type="match status" value="1"/>
</dbReference>
<dbReference type="InterPro" id="IPR032305">
    <property type="entry name" value="GTP-bd_M"/>
</dbReference>
<evidence type="ECO:0000256" key="3">
    <source>
        <dbReference type="ARBA" id="ARBA00022741"/>
    </source>
</evidence>
<dbReference type="STRING" id="908337.HMPREF9257_0348"/>
<dbReference type="PANTHER" id="PTHR10229">
    <property type="entry name" value="GTP-BINDING PROTEIN HFLX"/>
    <property type="match status" value="1"/>
</dbReference>
<keyword evidence="5 6" id="KW-0342">GTP-binding</keyword>
<dbReference type="PIRSF" id="PIRSF006809">
    <property type="entry name" value="GTP-binding_hflX_prd"/>
    <property type="match status" value="1"/>
</dbReference>
<dbReference type="InterPro" id="IPR006073">
    <property type="entry name" value="GTP-bd"/>
</dbReference>
<dbReference type="PROSITE" id="PS51705">
    <property type="entry name" value="G_HFLX"/>
    <property type="match status" value="1"/>
</dbReference>
<dbReference type="PANTHER" id="PTHR10229:SF0">
    <property type="entry name" value="GTP-BINDING PROTEIN 6-RELATED"/>
    <property type="match status" value="1"/>
</dbReference>
<sequence length="409" mass="46420">MHQTNQTHKAMDRVLIVAVQTPEMADKNMSVLLNEMKDLVKAAGGEVLASVQQNLPHVDGRTLVGSGKLEEIQAQIEVEDIDLVVTYNQLSPRVNQNLSQNLGVNVIDRIQLILDIFALRARSREGKLQVELAQYNYLLPRIIGQGQAMSRLGAGIGTRGPGETKLETDRRHIRQRMLTIKRELAKVESKRQQTRQRRRQGKEFNLGLVGYTNAGKSTLLSQLTETETFIKDQVFATLDPLTRKLSLHGNDRFTITDTVGFIEDLPQELVQSFKSTLEEIRDVDLLLHVVDGSDPARVYHEQTVVDLLRELDMLDIPTLTVYNKKDQMPSDFQATLFPNVILSALDLSDIKALKEEIWRQSMKLAQAFETYIDADQAQQIYALKQEAFVESVDFDSDRNQYKVKGYQMP</sequence>
<dbReference type="AlphaFoldDB" id="E4KNI5"/>
<evidence type="ECO:0000256" key="1">
    <source>
        <dbReference type="ARBA" id="ARBA00022490"/>
    </source>
</evidence>
<comment type="caution">
    <text evidence="10">The sequence shown here is derived from an EMBL/GenBank/DDBJ whole genome shotgun (WGS) entry which is preliminary data.</text>
</comment>
<dbReference type="RefSeq" id="WP_006418021.1">
    <property type="nucleotide sequence ID" value="NZ_AENN01000011.1"/>
</dbReference>
<keyword evidence="4 8" id="KW-0460">Magnesium</keyword>
<organism evidence="10 11">
    <name type="scientific">Eremococcus coleocola ACS-139-V-Col8</name>
    <dbReference type="NCBI Taxonomy" id="908337"/>
    <lineage>
        <taxon>Bacteria</taxon>
        <taxon>Bacillati</taxon>
        <taxon>Bacillota</taxon>
        <taxon>Bacilli</taxon>
        <taxon>Lactobacillales</taxon>
        <taxon>Aerococcaceae</taxon>
        <taxon>Eremococcus</taxon>
    </lineage>
</organism>
<keyword evidence="3 6" id="KW-0547">Nucleotide-binding</keyword>
<evidence type="ECO:0000256" key="6">
    <source>
        <dbReference type="HAMAP-Rule" id="MF_00900"/>
    </source>
</evidence>
<comment type="subunit">
    <text evidence="6">Monomer. Associates with the 50S ribosomal subunit.</text>
</comment>
<keyword evidence="1 6" id="KW-0963">Cytoplasm</keyword>
<dbReference type="EMBL" id="AENN01000011">
    <property type="protein sequence ID" value="EFR31487.1"/>
    <property type="molecule type" value="Genomic_DNA"/>
</dbReference>
<evidence type="ECO:0000313" key="10">
    <source>
        <dbReference type="EMBL" id="EFR31487.1"/>
    </source>
</evidence>
<dbReference type="FunFam" id="3.40.50.11060:FF:000001">
    <property type="entry name" value="GTPase HflX"/>
    <property type="match status" value="1"/>
</dbReference>
<dbReference type="InterPro" id="IPR025121">
    <property type="entry name" value="GTPase_HflX_N"/>
</dbReference>
<evidence type="ECO:0000256" key="5">
    <source>
        <dbReference type="ARBA" id="ARBA00023134"/>
    </source>
</evidence>
<dbReference type="CDD" id="cd01878">
    <property type="entry name" value="HflX"/>
    <property type="match status" value="1"/>
</dbReference>
<dbReference type="InterPro" id="IPR005225">
    <property type="entry name" value="Small_GTP-bd"/>
</dbReference>
<dbReference type="Gene3D" id="6.10.250.2860">
    <property type="match status" value="1"/>
</dbReference>
<dbReference type="NCBIfam" id="TIGR03156">
    <property type="entry name" value="GTP_HflX"/>
    <property type="match status" value="1"/>
</dbReference>
<comment type="function">
    <text evidence="6">GTPase that associates with the 50S ribosomal subunit and may have a role during protein synthesis or ribosome biogenesis.</text>
</comment>
<evidence type="ECO:0000256" key="7">
    <source>
        <dbReference type="PIRSR" id="PIRSR006809-1"/>
    </source>
</evidence>
<evidence type="ECO:0000256" key="4">
    <source>
        <dbReference type="ARBA" id="ARBA00022842"/>
    </source>
</evidence>
<evidence type="ECO:0000313" key="11">
    <source>
        <dbReference type="Proteomes" id="UP000005990"/>
    </source>
</evidence>
<dbReference type="GO" id="GO:0003924">
    <property type="term" value="F:GTPase activity"/>
    <property type="evidence" value="ECO:0007669"/>
    <property type="project" value="UniProtKB-UniRule"/>
</dbReference>
<dbReference type="InterPro" id="IPR030394">
    <property type="entry name" value="G_HFLX_dom"/>
</dbReference>
<dbReference type="GO" id="GO:0005737">
    <property type="term" value="C:cytoplasm"/>
    <property type="evidence" value="ECO:0007669"/>
    <property type="project" value="UniProtKB-SubCell"/>
</dbReference>